<dbReference type="CDD" id="cd00761">
    <property type="entry name" value="Glyco_tranf_GTA_type"/>
    <property type="match status" value="1"/>
</dbReference>
<dbReference type="SUPFAM" id="SSF53448">
    <property type="entry name" value="Nucleotide-diphospho-sugar transferases"/>
    <property type="match status" value="1"/>
</dbReference>
<dbReference type="Pfam" id="PF00535">
    <property type="entry name" value="Glycos_transf_2"/>
    <property type="match status" value="1"/>
</dbReference>
<dbReference type="GO" id="GO:0016740">
    <property type="term" value="F:transferase activity"/>
    <property type="evidence" value="ECO:0007669"/>
    <property type="project" value="UniProtKB-KW"/>
</dbReference>
<dbReference type="AlphaFoldDB" id="A0A2T3MVB1"/>
<dbReference type="Gene3D" id="3.90.550.10">
    <property type="entry name" value="Spore Coat Polysaccharide Biosynthesis Protein SpsA, Chain A"/>
    <property type="match status" value="1"/>
</dbReference>
<comment type="caution">
    <text evidence="2">The sequence shown here is derived from an EMBL/GenBank/DDBJ whole genome shotgun (WGS) entry which is preliminary data.</text>
</comment>
<proteinExistence type="predicted"/>
<evidence type="ECO:0000313" key="2">
    <source>
        <dbReference type="EMBL" id="PSW03868.1"/>
    </source>
</evidence>
<dbReference type="InterPro" id="IPR029044">
    <property type="entry name" value="Nucleotide-diphossugar_trans"/>
</dbReference>
<dbReference type="InterPro" id="IPR050834">
    <property type="entry name" value="Glycosyltransf_2"/>
</dbReference>
<sequence>MNALISIITPAYNCKDTIVKTYESILAQSYVNWEWVVTEDCSSDETLKVLQEIGSKDPRVLLLKNEVNSGAAVSRNNSIGNAKGEFLAFLDSDDIWLDNKLLEQITFMESNRVDFSFTAYRLIDESDSDMNITVDTKQKEPLTYHDMLKKKATLGCSTVMLRVSAFSDIRMPLIRTGQDYGLWLKLLKSGSKAYPISSVLTKYRILPNSISRNKLKKAIRQWEIYRHIENLSIFYSAVCFSFYAWRAVFRK</sequence>
<keyword evidence="2" id="KW-0808">Transferase</keyword>
<protein>
    <submittedName>
        <fullName evidence="2">Glycosyl transferase family 2</fullName>
    </submittedName>
</protein>
<dbReference type="PANTHER" id="PTHR43685:SF2">
    <property type="entry name" value="GLYCOSYLTRANSFERASE 2-LIKE DOMAIN-CONTAINING PROTEIN"/>
    <property type="match status" value="1"/>
</dbReference>
<name>A0A2T3MVB1_9GAMM</name>
<gene>
    <name evidence="2" type="ORF">C9I89_15870</name>
</gene>
<dbReference type="InterPro" id="IPR001173">
    <property type="entry name" value="Glyco_trans_2-like"/>
</dbReference>
<dbReference type="PANTHER" id="PTHR43685">
    <property type="entry name" value="GLYCOSYLTRANSFERASE"/>
    <property type="match status" value="1"/>
</dbReference>
<organism evidence="2 3">
    <name type="scientific">Photobacterium lipolyticum</name>
    <dbReference type="NCBI Taxonomy" id="266810"/>
    <lineage>
        <taxon>Bacteria</taxon>
        <taxon>Pseudomonadati</taxon>
        <taxon>Pseudomonadota</taxon>
        <taxon>Gammaproteobacteria</taxon>
        <taxon>Vibrionales</taxon>
        <taxon>Vibrionaceae</taxon>
        <taxon>Photobacterium</taxon>
    </lineage>
</organism>
<dbReference type="RefSeq" id="WP_107284301.1">
    <property type="nucleotide sequence ID" value="NZ_PYMC01000012.1"/>
</dbReference>
<evidence type="ECO:0000259" key="1">
    <source>
        <dbReference type="Pfam" id="PF00535"/>
    </source>
</evidence>
<feature type="domain" description="Glycosyltransferase 2-like" evidence="1">
    <location>
        <begin position="6"/>
        <end position="169"/>
    </location>
</feature>
<dbReference type="EMBL" id="PYMC01000012">
    <property type="protein sequence ID" value="PSW03868.1"/>
    <property type="molecule type" value="Genomic_DNA"/>
</dbReference>
<evidence type="ECO:0000313" key="3">
    <source>
        <dbReference type="Proteomes" id="UP000240904"/>
    </source>
</evidence>
<accession>A0A2T3MVB1</accession>
<reference evidence="2 3" key="1">
    <citation type="submission" date="2018-03" db="EMBL/GenBank/DDBJ databases">
        <title>Whole genome sequencing of Histamine producing bacteria.</title>
        <authorList>
            <person name="Butler K."/>
        </authorList>
    </citation>
    <scope>NUCLEOTIDE SEQUENCE [LARGE SCALE GENOMIC DNA]</scope>
    <source>
        <strain evidence="2 3">DSM 16190</strain>
    </source>
</reference>
<dbReference type="OrthoDB" id="9802649at2"/>
<dbReference type="Proteomes" id="UP000240904">
    <property type="component" value="Unassembled WGS sequence"/>
</dbReference>
<keyword evidence="3" id="KW-1185">Reference proteome</keyword>